<dbReference type="GO" id="GO:0046872">
    <property type="term" value="F:metal ion binding"/>
    <property type="evidence" value="ECO:0007669"/>
    <property type="project" value="UniProtKB-KW"/>
</dbReference>
<dbReference type="InterPro" id="IPR034804">
    <property type="entry name" value="SQR/QFR_C/D"/>
</dbReference>
<keyword evidence="11" id="KW-0408">Iron</keyword>
<dbReference type="EMBL" id="SRPO01000087">
    <property type="protein sequence ID" value="KAG5942005.1"/>
    <property type="molecule type" value="Genomic_DNA"/>
</dbReference>
<keyword evidence="11" id="KW-0479">Metal-binding</keyword>
<dbReference type="GO" id="GO:0006121">
    <property type="term" value="P:mitochondrial electron transport, succinate to ubiquinone"/>
    <property type="evidence" value="ECO:0007669"/>
    <property type="project" value="TreeGrafter"/>
</dbReference>
<comment type="caution">
    <text evidence="13">The sequence shown here is derived from an EMBL/GenBank/DDBJ whole genome shotgun (WGS) entry which is preliminary data.</text>
</comment>
<dbReference type="GO" id="GO:0048039">
    <property type="term" value="F:ubiquinone binding"/>
    <property type="evidence" value="ECO:0007669"/>
    <property type="project" value="TreeGrafter"/>
</dbReference>
<dbReference type="CDD" id="cd03496">
    <property type="entry name" value="SQR_TypeC_CybS"/>
    <property type="match status" value="1"/>
</dbReference>
<accession>A0A9P7MFG1</accession>
<dbReference type="GO" id="GO:0098796">
    <property type="term" value="C:membrane protein complex"/>
    <property type="evidence" value="ECO:0007669"/>
    <property type="project" value="UniProtKB-ARBA"/>
</dbReference>
<evidence type="ECO:0000256" key="2">
    <source>
        <dbReference type="ARBA" id="ARBA00007294"/>
    </source>
</evidence>
<gene>
    <name evidence="13" type="ORF">E4U60_007551</name>
</gene>
<dbReference type="Proteomes" id="UP000706124">
    <property type="component" value="Unassembled WGS sequence"/>
</dbReference>
<evidence type="ECO:0000256" key="4">
    <source>
        <dbReference type="ARBA" id="ARBA00022692"/>
    </source>
</evidence>
<evidence type="ECO:0000256" key="9">
    <source>
        <dbReference type="ARBA" id="ARBA00023136"/>
    </source>
</evidence>
<evidence type="ECO:0000256" key="11">
    <source>
        <dbReference type="PIRSR" id="PIRSR607992-2"/>
    </source>
</evidence>
<keyword evidence="3" id="KW-0813">Transport</keyword>
<evidence type="ECO:0000256" key="1">
    <source>
        <dbReference type="ARBA" id="ARBA00004448"/>
    </source>
</evidence>
<dbReference type="GO" id="GO:0005743">
    <property type="term" value="C:mitochondrial inner membrane"/>
    <property type="evidence" value="ECO:0007669"/>
    <property type="project" value="UniProtKB-SubCell"/>
</dbReference>
<evidence type="ECO:0000256" key="10">
    <source>
        <dbReference type="PIRSR" id="PIRSR607992-1"/>
    </source>
</evidence>
<keyword evidence="4" id="KW-0812">Transmembrane</keyword>
<keyword evidence="14" id="KW-1185">Reference proteome</keyword>
<keyword evidence="5 12" id="KW-0999">Mitochondrion inner membrane</keyword>
<dbReference type="OrthoDB" id="18577at2759"/>
<evidence type="ECO:0000256" key="7">
    <source>
        <dbReference type="ARBA" id="ARBA00022989"/>
    </source>
</evidence>
<feature type="binding site" evidence="10">
    <location>
        <position position="116"/>
    </location>
    <ligand>
        <name>a ubiquinone</name>
        <dbReference type="ChEBI" id="CHEBI:16389"/>
        <note>ligand shared with IP/SDHB</note>
    </ligand>
</feature>
<dbReference type="PANTHER" id="PTHR13337">
    <property type="entry name" value="SUCCINATE DEHYDROGENASE"/>
    <property type="match status" value="1"/>
</dbReference>
<name>A0A9P7MFG1_9HYPO</name>
<comment type="subcellular location">
    <subcellularLocation>
        <location evidence="1 12">Mitochondrion inner membrane</location>
        <topology evidence="1 12">Multi-pass membrane protein</topology>
    </subcellularLocation>
</comment>
<dbReference type="GO" id="GO:0020037">
    <property type="term" value="F:heme binding"/>
    <property type="evidence" value="ECO:0007669"/>
    <property type="project" value="TreeGrafter"/>
</dbReference>
<dbReference type="GO" id="GO:0006099">
    <property type="term" value="P:tricarboxylic acid cycle"/>
    <property type="evidence" value="ECO:0007669"/>
    <property type="project" value="TreeGrafter"/>
</dbReference>
<dbReference type="PANTHER" id="PTHR13337:SF2">
    <property type="entry name" value="SUCCINATE DEHYDROGENASE [UBIQUINONE] CYTOCHROME B SMALL SUBUNIT, MITOCHONDRIAL"/>
    <property type="match status" value="1"/>
</dbReference>
<keyword evidence="6 12" id="KW-0809">Transit peptide</keyword>
<keyword evidence="9 12" id="KW-0472">Membrane</keyword>
<dbReference type="Pfam" id="PF05328">
    <property type="entry name" value="CybS"/>
    <property type="match status" value="1"/>
</dbReference>
<dbReference type="Gene3D" id="1.20.1300.10">
    <property type="entry name" value="Fumarate reductase/succinate dehydrogenase, transmembrane subunit"/>
    <property type="match status" value="1"/>
</dbReference>
<dbReference type="AlphaFoldDB" id="A0A9P7MFG1"/>
<evidence type="ECO:0000256" key="8">
    <source>
        <dbReference type="ARBA" id="ARBA00023128"/>
    </source>
</evidence>
<evidence type="ECO:0000313" key="13">
    <source>
        <dbReference type="EMBL" id="KAG5942005.1"/>
    </source>
</evidence>
<sequence length="164" mass="17754">MASMMRPSLLRRAVCSPAAFAMRTAALHTTSKRCAILPPGPQRIIGGVNDPAPVPTPSPAHGSFHWTFERLIAAGLVPLSIAPFVSGSLNPTMDAILCSAMLIHSHMGFQAVVIDYIPKRTYPGLRKLFWWGLNAATLTVGIGLYEFETNDVGVTEAIKRVWKA</sequence>
<evidence type="ECO:0000256" key="6">
    <source>
        <dbReference type="ARBA" id="ARBA00022946"/>
    </source>
</evidence>
<dbReference type="FunFam" id="1.20.1300.10:FF:000007">
    <property type="entry name" value="Succinate dehydrogenase [ubiquinone] cytochrome b small subunit"/>
    <property type="match status" value="1"/>
</dbReference>
<proteinExistence type="inferred from homology"/>
<comment type="similarity">
    <text evidence="2 12">Belongs to the CybS family.</text>
</comment>
<dbReference type="InterPro" id="IPR007992">
    <property type="entry name" value="CybS"/>
</dbReference>
<protein>
    <recommendedName>
        <fullName evidence="12">Succinate dehydrogenase [ubiquinone] cytochrome b small subunit</fullName>
    </recommendedName>
</protein>
<evidence type="ECO:0000313" key="14">
    <source>
        <dbReference type="Proteomes" id="UP000706124"/>
    </source>
</evidence>
<evidence type="ECO:0000256" key="12">
    <source>
        <dbReference type="RuleBase" id="RU364031"/>
    </source>
</evidence>
<evidence type="ECO:0000256" key="5">
    <source>
        <dbReference type="ARBA" id="ARBA00022792"/>
    </source>
</evidence>
<reference evidence="13 14" key="1">
    <citation type="journal article" date="2020" name="bioRxiv">
        <title>Whole genome comparisons of ergot fungi reveals the divergence and evolution of species within the genus Claviceps are the result of varying mechanisms driving genome evolution and host range expansion.</title>
        <authorList>
            <person name="Wyka S.A."/>
            <person name="Mondo S.J."/>
            <person name="Liu M."/>
            <person name="Dettman J."/>
            <person name="Nalam V."/>
            <person name="Broders K.D."/>
        </authorList>
    </citation>
    <scope>NUCLEOTIDE SEQUENCE [LARGE SCALE GENOMIC DNA]</scope>
    <source>
        <strain evidence="13 14">CCC 1485</strain>
    </source>
</reference>
<organism evidence="13 14">
    <name type="scientific">Claviceps pazoutovae</name>
    <dbReference type="NCBI Taxonomy" id="1649127"/>
    <lineage>
        <taxon>Eukaryota</taxon>
        <taxon>Fungi</taxon>
        <taxon>Dikarya</taxon>
        <taxon>Ascomycota</taxon>
        <taxon>Pezizomycotina</taxon>
        <taxon>Sordariomycetes</taxon>
        <taxon>Hypocreomycetidae</taxon>
        <taxon>Hypocreales</taxon>
        <taxon>Clavicipitaceae</taxon>
        <taxon>Claviceps</taxon>
    </lineage>
</organism>
<dbReference type="SUPFAM" id="SSF81343">
    <property type="entry name" value="Fumarate reductase respiratory complex transmembrane subunits"/>
    <property type="match status" value="1"/>
</dbReference>
<keyword evidence="8 12" id="KW-0496">Mitochondrion</keyword>
<feature type="binding site" description="axial binding residue" evidence="11">
    <location>
        <position position="104"/>
    </location>
    <ligand>
        <name>heme b</name>
        <dbReference type="ChEBI" id="CHEBI:60344"/>
        <note>ligand shared with SDHC</note>
    </ligand>
    <ligandPart>
        <name>Fe</name>
        <dbReference type="ChEBI" id="CHEBI:18248"/>
    </ligandPart>
</feature>
<keyword evidence="7" id="KW-1133">Transmembrane helix</keyword>
<evidence type="ECO:0000256" key="3">
    <source>
        <dbReference type="ARBA" id="ARBA00022448"/>
    </source>
</evidence>